<accession>A0A3P6ECY7</accession>
<protein>
    <submittedName>
        <fullName evidence="1">Uncharacterized protein</fullName>
    </submittedName>
</protein>
<dbReference type="EMBL" id="LR031875">
    <property type="protein sequence ID" value="VDD30382.1"/>
    <property type="molecule type" value="Genomic_DNA"/>
</dbReference>
<evidence type="ECO:0000313" key="1">
    <source>
        <dbReference type="EMBL" id="VDD30382.1"/>
    </source>
</evidence>
<reference evidence="1" key="1">
    <citation type="submission" date="2018-11" db="EMBL/GenBank/DDBJ databases">
        <authorList>
            <consortium name="Genoscope - CEA"/>
            <person name="William W."/>
        </authorList>
    </citation>
    <scope>NUCLEOTIDE SEQUENCE</scope>
</reference>
<proteinExistence type="predicted"/>
<name>A0A3P6ECY7_BRAOL</name>
<gene>
    <name evidence="1" type="ORF">BOLC9T55705H</name>
</gene>
<sequence length="206" mass="23425">MVARCMVEIIPRLQGMSREIDQMKIPMIYSIMISFVDVNSGPESFPVKDGFVVSGSGSAEKVVRLWEMISEETKEKSYVNSEEGKDGCDDNFGAHLQRIKDGNKLLVSNWRKSFHMAGPLTFETKEFVVDMNDKKVDGSSSRKQRNDAQYETIQVLSVVLSNMTSQRLGDKDSQSTKTKFQGRILRKPDLSYFCKSSFLIIILRKM</sequence>
<organism evidence="1">
    <name type="scientific">Brassica oleracea</name>
    <name type="common">Wild cabbage</name>
    <dbReference type="NCBI Taxonomy" id="3712"/>
    <lineage>
        <taxon>Eukaryota</taxon>
        <taxon>Viridiplantae</taxon>
        <taxon>Streptophyta</taxon>
        <taxon>Embryophyta</taxon>
        <taxon>Tracheophyta</taxon>
        <taxon>Spermatophyta</taxon>
        <taxon>Magnoliopsida</taxon>
        <taxon>eudicotyledons</taxon>
        <taxon>Gunneridae</taxon>
        <taxon>Pentapetalae</taxon>
        <taxon>rosids</taxon>
        <taxon>malvids</taxon>
        <taxon>Brassicales</taxon>
        <taxon>Brassicaceae</taxon>
        <taxon>Brassiceae</taxon>
        <taxon>Brassica</taxon>
    </lineage>
</organism>
<dbReference type="AlphaFoldDB" id="A0A3P6ECY7"/>